<protein>
    <submittedName>
        <fullName evidence="2">Uncharacterized protein</fullName>
    </submittedName>
</protein>
<feature type="chain" id="PRO_5035441798" evidence="1">
    <location>
        <begin position="32"/>
        <end position="891"/>
    </location>
</feature>
<gene>
    <name evidence="2" type="ORF">B0I35DRAFT_430156</name>
</gene>
<proteinExistence type="predicted"/>
<accession>A0A8K0ST21</accession>
<organism evidence="2 3">
    <name type="scientific">Stachybotrys elegans</name>
    <dbReference type="NCBI Taxonomy" id="80388"/>
    <lineage>
        <taxon>Eukaryota</taxon>
        <taxon>Fungi</taxon>
        <taxon>Dikarya</taxon>
        <taxon>Ascomycota</taxon>
        <taxon>Pezizomycotina</taxon>
        <taxon>Sordariomycetes</taxon>
        <taxon>Hypocreomycetidae</taxon>
        <taxon>Hypocreales</taxon>
        <taxon>Stachybotryaceae</taxon>
        <taxon>Stachybotrys</taxon>
    </lineage>
</organism>
<evidence type="ECO:0000256" key="1">
    <source>
        <dbReference type="SAM" id="SignalP"/>
    </source>
</evidence>
<evidence type="ECO:0000313" key="3">
    <source>
        <dbReference type="Proteomes" id="UP000813444"/>
    </source>
</evidence>
<dbReference type="EMBL" id="JAGPNK010000006">
    <property type="protein sequence ID" value="KAH7319922.1"/>
    <property type="molecule type" value="Genomic_DNA"/>
</dbReference>
<name>A0A8K0ST21_9HYPO</name>
<comment type="caution">
    <text evidence="2">The sequence shown here is derived from an EMBL/GenBank/DDBJ whole genome shotgun (WGS) entry which is preliminary data.</text>
</comment>
<evidence type="ECO:0000313" key="2">
    <source>
        <dbReference type="EMBL" id="KAH7319922.1"/>
    </source>
</evidence>
<reference evidence="2" key="1">
    <citation type="journal article" date="2021" name="Nat. Commun.">
        <title>Genetic determinants of endophytism in the Arabidopsis root mycobiome.</title>
        <authorList>
            <person name="Mesny F."/>
            <person name="Miyauchi S."/>
            <person name="Thiergart T."/>
            <person name="Pickel B."/>
            <person name="Atanasova L."/>
            <person name="Karlsson M."/>
            <person name="Huettel B."/>
            <person name="Barry K.W."/>
            <person name="Haridas S."/>
            <person name="Chen C."/>
            <person name="Bauer D."/>
            <person name="Andreopoulos W."/>
            <person name="Pangilinan J."/>
            <person name="LaButti K."/>
            <person name="Riley R."/>
            <person name="Lipzen A."/>
            <person name="Clum A."/>
            <person name="Drula E."/>
            <person name="Henrissat B."/>
            <person name="Kohler A."/>
            <person name="Grigoriev I.V."/>
            <person name="Martin F.M."/>
            <person name="Hacquard S."/>
        </authorList>
    </citation>
    <scope>NUCLEOTIDE SEQUENCE</scope>
    <source>
        <strain evidence="2">MPI-CAGE-CH-0235</strain>
    </source>
</reference>
<dbReference type="AlphaFoldDB" id="A0A8K0ST21"/>
<keyword evidence="1" id="KW-0732">Signal</keyword>
<keyword evidence="3" id="KW-1185">Reference proteome</keyword>
<dbReference type="Proteomes" id="UP000813444">
    <property type="component" value="Unassembled WGS sequence"/>
</dbReference>
<feature type="signal peptide" evidence="1">
    <location>
        <begin position="1"/>
        <end position="31"/>
    </location>
</feature>
<sequence length="891" mass="99071">MAAPQPVPSRALLHALRGILLTASCSVALLAEERRRRIKFAHQALENARKIHSAKTARNAAIRADSNGIFSEHGAVFDEDTLAALQRADLERLKRHRHLNSRKAERPLDDFTYEAPRPTMARDREPSDVYRHLLPRAKAYVDDLLAELAQTTPPPTSYPRKNIDALKISGGEPKIPVLTGSRRQMSFSETGTLNLEPASLDTRQAETEAAGESSNVALSGNGCPEIMAAVEHLGKEEARYRPRIHNGLLQVLMSTDTRTPATLQAVGLYIALLGKVSAADANAPMASAQDAIVRQGLRLLKRCAKIHPESVVPILAALLPLVEEKVDMVSLFLRWLFENGLSTETRTLLQSLHQPEFRSVWQGGRFILQSFEKFRKLQDHPKRQFVAVRQFYLHLCDAGLFQSVSLKKKDTWALHRALLHWAVAAEDVAFAEAQMEALSKLDPTAAKQDIYIQCVRVTLPAILGQWRQVHFLLGKLCASDEAQRKQIHELIERLAQMCARGRSGDELESLIMGSVTRHGLPISHKWALEVATKHANRGDLNRVISWLEFCRDRGLEMTLEFIKSIQTVCSDRWGLSQQDIITLLEKPSGRGEGIECLQNERQTGIRGSAAHKPTVRVAPAKSSADSATYERMHSLAKKTRWRDVCTVYEGMAASQAPVSESCLALAIEAYVACGNHTLAADALAGWERRGHRLQEASTLTPLLLARIQSGENAFTVVRRTLYEGHRIEDVVYDKAAQALVAQGDVTDSAVMCKFAARQNGDDNLLYNSSNFKNLVFAYTAGAQYRRLDSVLSQFMSQPAPWHRDLICKDTIEFAMKAVAKRAVAADGQAPAKYLYHFEALQKLEQALDYHLEFLGEKLRRLNAEKSSVWERIGLLSGNRDTPTAQVAASVG</sequence>
<dbReference type="OrthoDB" id="185373at2759"/>